<dbReference type="GO" id="GO:0010001">
    <property type="term" value="P:glial cell differentiation"/>
    <property type="evidence" value="ECO:0007669"/>
    <property type="project" value="TreeGrafter"/>
</dbReference>
<dbReference type="CDD" id="cd00054">
    <property type="entry name" value="EGF_CA"/>
    <property type="match status" value="1"/>
</dbReference>
<dbReference type="GO" id="GO:0072534">
    <property type="term" value="C:perineuronal net"/>
    <property type="evidence" value="ECO:0007669"/>
    <property type="project" value="TreeGrafter"/>
</dbReference>
<dbReference type="GO" id="GO:0001501">
    <property type="term" value="P:skeletal system development"/>
    <property type="evidence" value="ECO:0007669"/>
    <property type="project" value="TreeGrafter"/>
</dbReference>
<evidence type="ECO:0000259" key="8">
    <source>
        <dbReference type="PROSITE" id="PS50041"/>
    </source>
</evidence>
<organism evidence="9 10">
    <name type="scientific">Scophthalmus maximus</name>
    <name type="common">Turbot</name>
    <name type="synonym">Psetta maxima</name>
    <dbReference type="NCBI Taxonomy" id="52904"/>
    <lineage>
        <taxon>Eukaryota</taxon>
        <taxon>Metazoa</taxon>
        <taxon>Chordata</taxon>
        <taxon>Craniata</taxon>
        <taxon>Vertebrata</taxon>
        <taxon>Euteleostomi</taxon>
        <taxon>Actinopterygii</taxon>
        <taxon>Neopterygii</taxon>
        <taxon>Teleostei</taxon>
        <taxon>Neoteleostei</taxon>
        <taxon>Acanthomorphata</taxon>
        <taxon>Carangaria</taxon>
        <taxon>Pleuronectiformes</taxon>
        <taxon>Pleuronectoidei</taxon>
        <taxon>Scophthalmidae</taxon>
        <taxon>Scophthalmus</taxon>
    </lineage>
</organism>
<evidence type="ECO:0000256" key="4">
    <source>
        <dbReference type="ARBA" id="ARBA00023180"/>
    </source>
</evidence>
<keyword evidence="4" id="KW-0325">Glycoprotein</keyword>
<evidence type="ECO:0000313" key="9">
    <source>
        <dbReference type="Ensembl" id="ENSSMAP00000007815.2"/>
    </source>
</evidence>
<feature type="compositionally biased region" description="Basic and acidic residues" evidence="6">
    <location>
        <begin position="272"/>
        <end position="285"/>
    </location>
</feature>
<dbReference type="Gene3D" id="3.10.100.10">
    <property type="entry name" value="Mannose-Binding Protein A, subunit A"/>
    <property type="match status" value="1"/>
</dbReference>
<evidence type="ECO:0000256" key="2">
    <source>
        <dbReference type="ARBA" id="ARBA00022737"/>
    </source>
</evidence>
<evidence type="ECO:0000256" key="1">
    <source>
        <dbReference type="ARBA" id="ARBA00022536"/>
    </source>
</evidence>
<dbReference type="InterPro" id="IPR016186">
    <property type="entry name" value="C-type_lectin-like/link_sf"/>
</dbReference>
<dbReference type="FunFam" id="2.10.25.10:FF:000006">
    <property type="entry name" value="Versican core protein-like isoform 1"/>
    <property type="match status" value="1"/>
</dbReference>
<dbReference type="PROSITE" id="PS00022">
    <property type="entry name" value="EGF_1"/>
    <property type="match status" value="1"/>
</dbReference>
<dbReference type="FunFam" id="3.10.100.10:FF:000003">
    <property type="entry name" value="Versican core protein"/>
    <property type="match status" value="1"/>
</dbReference>
<protein>
    <submittedName>
        <fullName evidence="9">Uncharacterized protein</fullName>
    </submittedName>
</protein>
<dbReference type="InterPro" id="IPR001304">
    <property type="entry name" value="C-type_lectin-like"/>
</dbReference>
<dbReference type="PANTHER" id="PTHR22804">
    <property type="entry name" value="AGGRECAN/VERSICAN PROTEOGLYCAN"/>
    <property type="match status" value="1"/>
</dbReference>
<keyword evidence="2" id="KW-0677">Repeat</keyword>
<dbReference type="GO" id="GO:0005615">
    <property type="term" value="C:extracellular space"/>
    <property type="evidence" value="ECO:0007669"/>
    <property type="project" value="TreeGrafter"/>
</dbReference>
<dbReference type="InterPro" id="IPR018378">
    <property type="entry name" value="C-type_lectin_CS"/>
</dbReference>
<feature type="disulfide bond" evidence="5">
    <location>
        <begin position="67"/>
        <end position="76"/>
    </location>
</feature>
<dbReference type="InterPro" id="IPR000742">
    <property type="entry name" value="EGF"/>
</dbReference>
<dbReference type="SUPFAM" id="SSF56436">
    <property type="entry name" value="C-type lectin-like"/>
    <property type="match status" value="1"/>
</dbReference>
<dbReference type="PROSITE" id="PS00615">
    <property type="entry name" value="C_TYPE_LECTIN_1"/>
    <property type="match status" value="1"/>
</dbReference>
<dbReference type="InterPro" id="IPR001881">
    <property type="entry name" value="EGF-like_Ca-bd_dom"/>
</dbReference>
<dbReference type="Proteomes" id="UP000694558">
    <property type="component" value="Chromosome 5"/>
</dbReference>
<evidence type="ECO:0000259" key="7">
    <source>
        <dbReference type="PROSITE" id="PS50026"/>
    </source>
</evidence>
<accession>A0A8D2ZUG0</accession>
<dbReference type="AlphaFoldDB" id="A0A8D2ZUG0"/>
<evidence type="ECO:0000256" key="5">
    <source>
        <dbReference type="PROSITE-ProRule" id="PRU00076"/>
    </source>
</evidence>
<dbReference type="GO" id="GO:0045202">
    <property type="term" value="C:synapse"/>
    <property type="evidence" value="ECO:0007669"/>
    <property type="project" value="TreeGrafter"/>
</dbReference>
<dbReference type="PANTHER" id="PTHR22804:SF60">
    <property type="entry name" value="AGGRECAN A"/>
    <property type="match status" value="1"/>
</dbReference>
<dbReference type="PROSITE" id="PS50041">
    <property type="entry name" value="C_TYPE_LECTIN_2"/>
    <property type="match status" value="1"/>
</dbReference>
<dbReference type="InterPro" id="IPR050691">
    <property type="entry name" value="Hyaluronan_bind_Proteoglycan"/>
</dbReference>
<feature type="domain" description="C-type lectin" evidence="8">
    <location>
        <begin position="90"/>
        <end position="204"/>
    </location>
</feature>
<dbReference type="SMART" id="SM00034">
    <property type="entry name" value="CLECT"/>
    <property type="match status" value="1"/>
</dbReference>
<reference evidence="9" key="1">
    <citation type="submission" date="2023-05" db="EMBL/GenBank/DDBJ databases">
        <title>High-quality long-read genome of Scophthalmus maximus.</title>
        <authorList>
            <person name="Lien S."/>
            <person name="Martinez P."/>
        </authorList>
    </citation>
    <scope>NUCLEOTIDE SEQUENCE [LARGE SCALE GENOMIC DNA]</scope>
</reference>
<sequence>MQTPGVVGTTDKVEGGSDPCDPNPCGAASCTVEDGAALCHEVDVCHSNPCANGATCVESADSYKCLCLPSYGGERCEIDEQRCDGGWTKFQGNCYLHFSDREMWLDAESRCRDLSAHLVSVVTPEEQEFVNSNAQDYQWIGLNDKTVENDFRWTDGTPLQFENWRPNQPDNYFNSGEDCVVMIWHENGQWNDVPCNYHLPFTCKKGPVSCGAPPEVDNARMFGTRREEYPVNATSAINATRGSNSAARRWFAAKRTGSGRSPRCSAPTVSERSLRGRGRENRRWP</sequence>
<evidence type="ECO:0000256" key="3">
    <source>
        <dbReference type="ARBA" id="ARBA00023157"/>
    </source>
</evidence>
<dbReference type="PRINTS" id="PR00010">
    <property type="entry name" value="EGFBLOOD"/>
</dbReference>
<reference evidence="9" key="2">
    <citation type="submission" date="2025-08" db="UniProtKB">
        <authorList>
            <consortium name="Ensembl"/>
        </authorList>
    </citation>
    <scope>IDENTIFICATION</scope>
</reference>
<proteinExistence type="predicted"/>
<name>A0A8D2ZUG0_SCOMX</name>
<evidence type="ECO:0000256" key="6">
    <source>
        <dbReference type="SAM" id="MobiDB-lite"/>
    </source>
</evidence>
<dbReference type="PROSITE" id="PS50026">
    <property type="entry name" value="EGF_3"/>
    <property type="match status" value="1"/>
</dbReference>
<dbReference type="SMART" id="SM00179">
    <property type="entry name" value="EGF_CA"/>
    <property type="match status" value="1"/>
</dbReference>
<comment type="caution">
    <text evidence="5">Lacks conserved residue(s) required for the propagation of feature annotation.</text>
</comment>
<dbReference type="GO" id="GO:0005509">
    <property type="term" value="F:calcium ion binding"/>
    <property type="evidence" value="ECO:0007669"/>
    <property type="project" value="InterPro"/>
</dbReference>
<feature type="domain" description="EGF-like" evidence="7">
    <location>
        <begin position="41"/>
        <end position="77"/>
    </location>
</feature>
<dbReference type="SMART" id="SM00181">
    <property type="entry name" value="EGF"/>
    <property type="match status" value="1"/>
</dbReference>
<evidence type="ECO:0000313" key="10">
    <source>
        <dbReference type="Proteomes" id="UP000694558"/>
    </source>
</evidence>
<feature type="region of interest" description="Disordered" evidence="6">
    <location>
        <begin position="254"/>
        <end position="285"/>
    </location>
</feature>
<dbReference type="InterPro" id="IPR016187">
    <property type="entry name" value="CTDL_fold"/>
</dbReference>
<dbReference type="GO" id="GO:0007417">
    <property type="term" value="P:central nervous system development"/>
    <property type="evidence" value="ECO:0007669"/>
    <property type="project" value="TreeGrafter"/>
</dbReference>
<dbReference type="GeneTree" id="ENSGT00940000155971"/>
<dbReference type="Gene3D" id="2.10.25.10">
    <property type="entry name" value="Laminin"/>
    <property type="match status" value="1"/>
</dbReference>
<dbReference type="Pfam" id="PF00059">
    <property type="entry name" value="Lectin_C"/>
    <property type="match status" value="1"/>
</dbReference>
<dbReference type="GO" id="GO:0002052">
    <property type="term" value="P:positive regulation of neuroblast proliferation"/>
    <property type="evidence" value="ECO:0007669"/>
    <property type="project" value="TreeGrafter"/>
</dbReference>
<keyword evidence="3 5" id="KW-1015">Disulfide bond</keyword>
<keyword evidence="1 5" id="KW-0245">EGF-like domain</keyword>
<dbReference type="Pfam" id="PF00008">
    <property type="entry name" value="EGF"/>
    <property type="match status" value="1"/>
</dbReference>
<dbReference type="Ensembl" id="ENSSMAT00000007914.2">
    <property type="protein sequence ID" value="ENSSMAP00000007815.2"/>
    <property type="gene ID" value="ENSSMAG00000004785.2"/>
</dbReference>